<evidence type="ECO:0000256" key="1">
    <source>
        <dbReference type="SAM" id="MobiDB-lite"/>
    </source>
</evidence>
<accession>A0A5B7FME7</accession>
<keyword evidence="3" id="KW-1185">Reference proteome</keyword>
<comment type="caution">
    <text evidence="2">The sequence shown here is derived from an EMBL/GenBank/DDBJ whole genome shotgun (WGS) entry which is preliminary data.</text>
</comment>
<gene>
    <name evidence="2" type="ORF">E2C01_040392</name>
</gene>
<protein>
    <submittedName>
        <fullName evidence="2">Uncharacterized protein</fullName>
    </submittedName>
</protein>
<evidence type="ECO:0000313" key="2">
    <source>
        <dbReference type="EMBL" id="MPC46666.1"/>
    </source>
</evidence>
<reference evidence="2 3" key="1">
    <citation type="submission" date="2019-05" db="EMBL/GenBank/DDBJ databases">
        <title>Another draft genome of Portunus trituberculatus and its Hox gene families provides insights of decapod evolution.</title>
        <authorList>
            <person name="Jeong J.-H."/>
            <person name="Song I."/>
            <person name="Kim S."/>
            <person name="Choi T."/>
            <person name="Kim D."/>
            <person name="Ryu S."/>
            <person name="Kim W."/>
        </authorList>
    </citation>
    <scope>NUCLEOTIDE SEQUENCE [LARGE SCALE GENOMIC DNA]</scope>
    <source>
        <tissue evidence="2">Muscle</tissue>
    </source>
</reference>
<dbReference type="Proteomes" id="UP000324222">
    <property type="component" value="Unassembled WGS sequence"/>
</dbReference>
<feature type="compositionally biased region" description="Basic residues" evidence="1">
    <location>
        <begin position="150"/>
        <end position="160"/>
    </location>
</feature>
<name>A0A5B7FME7_PORTR</name>
<sequence>MLKTSLHWPHALAGVPWSRCLEARQPPHTRYASQGATTTPEKIPTLLILNQSPWLPRVASTNESHLKELPATNDRGSRAQAEGARRAARSTGLRSDKKEKQNKAGPRPGGKDCAHRTSAANLFRLNHGGRQDLCPAPPRPAVAGVSAGKTPHRAPPRPPT</sequence>
<proteinExistence type="predicted"/>
<dbReference type="AlphaFoldDB" id="A0A5B7FME7"/>
<organism evidence="2 3">
    <name type="scientific">Portunus trituberculatus</name>
    <name type="common">Swimming crab</name>
    <name type="synonym">Neptunus trituberculatus</name>
    <dbReference type="NCBI Taxonomy" id="210409"/>
    <lineage>
        <taxon>Eukaryota</taxon>
        <taxon>Metazoa</taxon>
        <taxon>Ecdysozoa</taxon>
        <taxon>Arthropoda</taxon>
        <taxon>Crustacea</taxon>
        <taxon>Multicrustacea</taxon>
        <taxon>Malacostraca</taxon>
        <taxon>Eumalacostraca</taxon>
        <taxon>Eucarida</taxon>
        <taxon>Decapoda</taxon>
        <taxon>Pleocyemata</taxon>
        <taxon>Brachyura</taxon>
        <taxon>Eubrachyura</taxon>
        <taxon>Portunoidea</taxon>
        <taxon>Portunidae</taxon>
        <taxon>Portuninae</taxon>
        <taxon>Portunus</taxon>
    </lineage>
</organism>
<evidence type="ECO:0000313" key="3">
    <source>
        <dbReference type="Proteomes" id="UP000324222"/>
    </source>
</evidence>
<dbReference type="EMBL" id="VSRR010007317">
    <property type="protein sequence ID" value="MPC46666.1"/>
    <property type="molecule type" value="Genomic_DNA"/>
</dbReference>
<feature type="region of interest" description="Disordered" evidence="1">
    <location>
        <begin position="59"/>
        <end position="160"/>
    </location>
</feature>